<evidence type="ECO:0000313" key="8">
    <source>
        <dbReference type="Proteomes" id="UP000712157"/>
    </source>
</evidence>
<dbReference type="GO" id="GO:0030313">
    <property type="term" value="C:cell envelope"/>
    <property type="evidence" value="ECO:0007669"/>
    <property type="project" value="UniProtKB-SubCell"/>
</dbReference>
<dbReference type="Pfam" id="PF13407">
    <property type="entry name" value="Peripla_BP_4"/>
    <property type="match status" value="1"/>
</dbReference>
<evidence type="ECO:0000256" key="5">
    <source>
        <dbReference type="SAM" id="SignalP"/>
    </source>
</evidence>
<feature type="region of interest" description="Disordered" evidence="4">
    <location>
        <begin position="27"/>
        <end position="59"/>
    </location>
</feature>
<feature type="chain" id="PRO_5039247905" evidence="5">
    <location>
        <begin position="21"/>
        <end position="346"/>
    </location>
</feature>
<reference evidence="7" key="1">
    <citation type="submission" date="2021-06" db="EMBL/GenBank/DDBJ databases">
        <title>Description of novel taxa of the family Lachnospiraceae.</title>
        <authorList>
            <person name="Chaplin A.V."/>
            <person name="Sokolova S.R."/>
            <person name="Pikina A.P."/>
            <person name="Korzhanova M."/>
            <person name="Belova V."/>
            <person name="Korostin D."/>
            <person name="Efimov B.A."/>
        </authorList>
    </citation>
    <scope>NUCLEOTIDE SEQUENCE</scope>
    <source>
        <strain evidence="7">ASD5720</strain>
    </source>
</reference>
<dbReference type="Proteomes" id="UP000712157">
    <property type="component" value="Unassembled WGS sequence"/>
</dbReference>
<keyword evidence="8" id="KW-1185">Reference proteome</keyword>
<dbReference type="PANTHER" id="PTHR46847:SF1">
    <property type="entry name" value="D-ALLOSE-BINDING PERIPLASMIC PROTEIN-RELATED"/>
    <property type="match status" value="1"/>
</dbReference>
<evidence type="ECO:0000313" key="7">
    <source>
        <dbReference type="EMBL" id="MBU9738496.1"/>
    </source>
</evidence>
<dbReference type="AlphaFoldDB" id="A0A949NFJ1"/>
<feature type="domain" description="Periplasmic binding protein" evidence="6">
    <location>
        <begin position="65"/>
        <end position="324"/>
    </location>
</feature>
<dbReference type="InterPro" id="IPR025997">
    <property type="entry name" value="SBP_2_dom"/>
</dbReference>
<dbReference type="GO" id="GO:0030246">
    <property type="term" value="F:carbohydrate binding"/>
    <property type="evidence" value="ECO:0007669"/>
    <property type="project" value="UniProtKB-ARBA"/>
</dbReference>
<dbReference type="RefSeq" id="WP_238722641.1">
    <property type="nucleotide sequence ID" value="NZ_JAHQCW010000036.1"/>
</dbReference>
<evidence type="ECO:0000256" key="4">
    <source>
        <dbReference type="SAM" id="MobiDB-lite"/>
    </source>
</evidence>
<name>A0A949NFJ1_9FIRM</name>
<protein>
    <submittedName>
        <fullName evidence="7">Sugar ABC transporter substrate-binding protein</fullName>
    </submittedName>
</protein>
<sequence>MKKKLLSVLLCMTMAVSMLAGCGSKEEAKEPAAEAGKEEAAPDKTPAGEEAKADDGETKDGGYKIGISVLTMSGQFFIDMVASAQKAVDAVGGELIVNDANNSSETQVAALENFIQAGVNGIIVTAVDPTALAPVVKEAKDAGIAVVCHTSKVDGYDAYIGADEYQLGYTQGLAVGKWIADKWGTEEKIEAGTLNYDLLESVIQRKVGIMEGVQENAPNVEFVADATAADQTEGMTATENFLQAHPELRIVCGVSDGAALGAYEAFKANQMTDPEKYIIAGVDATDEALNKISEGTIYQFTVDQNPTGTGQKLVDTCIAVIDGGQYEKDFNQELVAVTPDNISDYK</sequence>
<dbReference type="InterPro" id="IPR028082">
    <property type="entry name" value="Peripla_BP_I"/>
</dbReference>
<dbReference type="CDD" id="cd01536">
    <property type="entry name" value="PBP1_ABC_sugar_binding-like"/>
    <property type="match status" value="1"/>
</dbReference>
<evidence type="ECO:0000256" key="2">
    <source>
        <dbReference type="ARBA" id="ARBA00007639"/>
    </source>
</evidence>
<evidence type="ECO:0000256" key="1">
    <source>
        <dbReference type="ARBA" id="ARBA00004196"/>
    </source>
</evidence>
<dbReference type="PANTHER" id="PTHR46847">
    <property type="entry name" value="D-ALLOSE-BINDING PERIPLASMIC PROTEIN-RELATED"/>
    <property type="match status" value="1"/>
</dbReference>
<dbReference type="EMBL" id="JAHQCW010000036">
    <property type="protein sequence ID" value="MBU9738496.1"/>
    <property type="molecule type" value="Genomic_DNA"/>
</dbReference>
<dbReference type="PROSITE" id="PS51257">
    <property type="entry name" value="PROKAR_LIPOPROTEIN"/>
    <property type="match status" value="1"/>
</dbReference>
<dbReference type="Gene3D" id="3.40.50.2300">
    <property type="match status" value="2"/>
</dbReference>
<comment type="caution">
    <text evidence="7">The sequence shown here is derived from an EMBL/GenBank/DDBJ whole genome shotgun (WGS) entry which is preliminary data.</text>
</comment>
<evidence type="ECO:0000256" key="3">
    <source>
        <dbReference type="ARBA" id="ARBA00022729"/>
    </source>
</evidence>
<organism evidence="7 8">
    <name type="scientific">Diplocloster agilis</name>
    <dbReference type="NCBI Taxonomy" id="2850323"/>
    <lineage>
        <taxon>Bacteria</taxon>
        <taxon>Bacillati</taxon>
        <taxon>Bacillota</taxon>
        <taxon>Clostridia</taxon>
        <taxon>Lachnospirales</taxon>
        <taxon>Lachnospiraceae</taxon>
        <taxon>Diplocloster</taxon>
    </lineage>
</organism>
<keyword evidence="3 5" id="KW-0732">Signal</keyword>
<comment type="similarity">
    <text evidence="2">Belongs to the bacterial solute-binding protein 2 family.</text>
</comment>
<accession>A0A949NFJ1</accession>
<evidence type="ECO:0000259" key="6">
    <source>
        <dbReference type="Pfam" id="PF13407"/>
    </source>
</evidence>
<comment type="subcellular location">
    <subcellularLocation>
        <location evidence="1">Cell envelope</location>
    </subcellularLocation>
</comment>
<gene>
    <name evidence="7" type="ORF">KTH89_18290</name>
</gene>
<dbReference type="SUPFAM" id="SSF53822">
    <property type="entry name" value="Periplasmic binding protein-like I"/>
    <property type="match status" value="1"/>
</dbReference>
<proteinExistence type="inferred from homology"/>
<feature type="signal peptide" evidence="5">
    <location>
        <begin position="1"/>
        <end position="20"/>
    </location>
</feature>